<evidence type="ECO:0000313" key="3">
    <source>
        <dbReference type="Proteomes" id="UP000468388"/>
    </source>
</evidence>
<dbReference type="EMBL" id="WRXO01000005">
    <property type="protein sequence ID" value="MVT42544.1"/>
    <property type="molecule type" value="Genomic_DNA"/>
</dbReference>
<proteinExistence type="predicted"/>
<evidence type="ECO:0000313" key="2">
    <source>
        <dbReference type="EMBL" id="MVT42544.1"/>
    </source>
</evidence>
<dbReference type="Pfam" id="PF02581">
    <property type="entry name" value="TMP-TENI"/>
    <property type="match status" value="1"/>
</dbReference>
<sequence>MSRAEKCISKSNLKTLIQIITHTQNIPGETLIWQQLLEEGADSILVRKPGWQETDYEQLLSQADPSCYPRLMIAEHAVLCERYGLQGLHFGEAARGNITEKDISSYQQMGWSLSTGIHSAETLQVASNNWNNLLLSPVFDSISKKGYTAAFNESFRLNKNGFKGNVLALGGVNDSTACKARRMLFDGIALLGAIWEKPEKAVKEFCRIRDIWRKIN</sequence>
<reference evidence="2 3" key="1">
    <citation type="submission" date="2019-12" db="EMBL/GenBank/DDBJ databases">
        <title>The draft genomic sequence of strain Chitinophaga oryziterrae JCM 16595.</title>
        <authorList>
            <person name="Zhang X."/>
        </authorList>
    </citation>
    <scope>NUCLEOTIDE SEQUENCE [LARGE SCALE GENOMIC DNA]</scope>
    <source>
        <strain evidence="2 3">JCM 16595</strain>
    </source>
</reference>
<dbReference type="AlphaFoldDB" id="A0A6N8JC75"/>
<name>A0A6N8JC75_9BACT</name>
<accession>A0A6N8JC75</accession>
<comment type="caution">
    <text evidence="2">The sequence shown here is derived from an EMBL/GenBank/DDBJ whole genome shotgun (WGS) entry which is preliminary data.</text>
</comment>
<dbReference type="GO" id="GO:0009228">
    <property type="term" value="P:thiamine biosynthetic process"/>
    <property type="evidence" value="ECO:0007669"/>
    <property type="project" value="UniProtKB-KW"/>
</dbReference>
<dbReference type="InterPro" id="IPR022998">
    <property type="entry name" value="ThiamineP_synth_TenI"/>
</dbReference>
<evidence type="ECO:0000259" key="1">
    <source>
        <dbReference type="Pfam" id="PF02581"/>
    </source>
</evidence>
<feature type="domain" description="Thiamine phosphate synthase/TenI" evidence="1">
    <location>
        <begin position="19"/>
        <end position="194"/>
    </location>
</feature>
<keyword evidence="3" id="KW-1185">Reference proteome</keyword>
<gene>
    <name evidence="2" type="ORF">GO495_18265</name>
</gene>
<dbReference type="Gene3D" id="3.20.20.70">
    <property type="entry name" value="Aldolase class I"/>
    <property type="match status" value="1"/>
</dbReference>
<organism evidence="2 3">
    <name type="scientific">Chitinophaga oryziterrae</name>
    <dbReference type="NCBI Taxonomy" id="1031224"/>
    <lineage>
        <taxon>Bacteria</taxon>
        <taxon>Pseudomonadati</taxon>
        <taxon>Bacteroidota</taxon>
        <taxon>Chitinophagia</taxon>
        <taxon>Chitinophagales</taxon>
        <taxon>Chitinophagaceae</taxon>
        <taxon>Chitinophaga</taxon>
    </lineage>
</organism>
<dbReference type="InterPro" id="IPR013785">
    <property type="entry name" value="Aldolase_TIM"/>
</dbReference>
<dbReference type="InterPro" id="IPR036206">
    <property type="entry name" value="ThiamineP_synth_sf"/>
</dbReference>
<protein>
    <recommendedName>
        <fullName evidence="1">Thiamine phosphate synthase/TenI domain-containing protein</fullName>
    </recommendedName>
</protein>
<dbReference type="CDD" id="cd00564">
    <property type="entry name" value="TMP_TenI"/>
    <property type="match status" value="1"/>
</dbReference>
<dbReference type="SUPFAM" id="SSF51391">
    <property type="entry name" value="Thiamin phosphate synthase"/>
    <property type="match status" value="1"/>
</dbReference>
<dbReference type="Proteomes" id="UP000468388">
    <property type="component" value="Unassembled WGS sequence"/>
</dbReference>